<organism evidence="2 3">
    <name type="scientific">Curtobacterium aurantiacum</name>
    <dbReference type="NCBI Taxonomy" id="3236919"/>
    <lineage>
        <taxon>Bacteria</taxon>
        <taxon>Bacillati</taxon>
        <taxon>Actinomycetota</taxon>
        <taxon>Actinomycetes</taxon>
        <taxon>Micrococcales</taxon>
        <taxon>Microbacteriaceae</taxon>
        <taxon>Curtobacterium</taxon>
    </lineage>
</organism>
<feature type="region of interest" description="Disordered" evidence="1">
    <location>
        <begin position="165"/>
        <end position="184"/>
    </location>
</feature>
<evidence type="ECO:0000313" key="3">
    <source>
        <dbReference type="Proteomes" id="UP001519641"/>
    </source>
</evidence>
<dbReference type="EMBL" id="JAHEWS010000027">
    <property type="protein sequence ID" value="MBT1589153.1"/>
    <property type="molecule type" value="Genomic_DNA"/>
</dbReference>
<keyword evidence="3" id="KW-1185">Reference proteome</keyword>
<evidence type="ECO:0000313" key="2">
    <source>
        <dbReference type="EMBL" id="MBT1589153.1"/>
    </source>
</evidence>
<proteinExistence type="predicted"/>
<dbReference type="RefSeq" id="WP_214545322.1">
    <property type="nucleotide sequence ID" value="NZ_JAHEWS010000027.1"/>
</dbReference>
<dbReference type="Proteomes" id="UP001519641">
    <property type="component" value="Unassembled WGS sequence"/>
</dbReference>
<comment type="caution">
    <text evidence="2">The sequence shown here is derived from an EMBL/GenBank/DDBJ whole genome shotgun (WGS) entry which is preliminary data.</text>
</comment>
<name>A0ABS5VI26_9MICO</name>
<protein>
    <submittedName>
        <fullName evidence="2">Uncharacterized protein</fullName>
    </submittedName>
</protein>
<gene>
    <name evidence="2" type="ORF">KK097_15150</name>
</gene>
<sequence length="207" mass="22673">MSTADQEHRTVVRFFTRVRRVPILLGKLNGWKIPGGPYTLTQMGIGSVVLVVGWNSKPLWGPLTGLTPLLQLGFLLAFSAGATWAAGKIPQSNRKLPDLVQDAYGAFTVPASGRYKGALIRLPRPQQVEGVVLMQWDDEPVTAAALTAPAEAPARTVRQRTIAPAPAEVPAPEPEQQFPDNVIPIRRRRYATGVERLLEQARKETHS</sequence>
<evidence type="ECO:0000256" key="1">
    <source>
        <dbReference type="SAM" id="MobiDB-lite"/>
    </source>
</evidence>
<accession>A0ABS5VI26</accession>
<reference evidence="2 3" key="1">
    <citation type="submission" date="2021-05" db="EMBL/GenBank/DDBJ databases">
        <title>Whole genome sequence of Curtobacterium flaccumfaciens pv. flaccumfaciens strain CFBP 8819.</title>
        <authorList>
            <person name="Osdaghi E."/>
            <person name="Taghouti G."/>
            <person name="Portier P."/>
            <person name="Fazliarab A."/>
            <person name="Taghavi S.M."/>
            <person name="Briand M."/>
            <person name="Le-Saux M."/>
            <person name="Jacques M.-A."/>
        </authorList>
    </citation>
    <scope>NUCLEOTIDE SEQUENCE [LARGE SCALE GENOMIC DNA]</scope>
    <source>
        <strain evidence="2 3">CFBP 8819</strain>
    </source>
</reference>